<organism evidence="2 3">
    <name type="scientific">Faecalibacter macacae</name>
    <dbReference type="NCBI Taxonomy" id="1859289"/>
    <lineage>
        <taxon>Bacteria</taxon>
        <taxon>Pseudomonadati</taxon>
        <taxon>Bacteroidota</taxon>
        <taxon>Flavobacteriia</taxon>
        <taxon>Flavobacteriales</taxon>
        <taxon>Weeksellaceae</taxon>
        <taxon>Faecalibacter</taxon>
    </lineage>
</organism>
<dbReference type="InterPro" id="IPR025411">
    <property type="entry name" value="DUF4136"/>
</dbReference>
<dbReference type="AlphaFoldDB" id="A0A3L9M6Y2"/>
<reference evidence="2 3" key="1">
    <citation type="submission" date="2018-10" db="EMBL/GenBank/DDBJ databases">
        <authorList>
            <person name="Chen X."/>
        </authorList>
    </citation>
    <scope>NUCLEOTIDE SEQUENCE [LARGE SCALE GENOMIC DNA]</scope>
    <source>
        <strain evidence="2 3">YIM 102668</strain>
    </source>
</reference>
<dbReference type="Pfam" id="PF13590">
    <property type="entry name" value="DUF4136"/>
    <property type="match status" value="1"/>
</dbReference>
<accession>A0A3L9M6Y2</accession>
<dbReference type="EMBL" id="RDOJ01000020">
    <property type="protein sequence ID" value="RLZ07024.1"/>
    <property type="molecule type" value="Genomic_DNA"/>
</dbReference>
<keyword evidence="3" id="KW-1185">Reference proteome</keyword>
<dbReference type="Proteomes" id="UP000275348">
    <property type="component" value="Unassembled WGS sequence"/>
</dbReference>
<gene>
    <name evidence="2" type="ORF">EAH69_12090</name>
</gene>
<dbReference type="OrthoDB" id="5432251at2"/>
<sequence>MKCFPCVFIIIFESCSTSVNVSTDFDREVIFNEYKTYSFHDSGIEKLQINHLDKRRILSSIENDLNAKGLTKVNTDADIKVNVLARSSYEVREENINDFYGTYGYYG</sequence>
<feature type="domain" description="DUF4136" evidence="1">
    <location>
        <begin position="21"/>
        <end position="105"/>
    </location>
</feature>
<protein>
    <submittedName>
        <fullName evidence="2">DUF4136 domain-containing protein</fullName>
    </submittedName>
</protein>
<comment type="caution">
    <text evidence="2">The sequence shown here is derived from an EMBL/GenBank/DDBJ whole genome shotgun (WGS) entry which is preliminary data.</text>
</comment>
<name>A0A3L9M6Y2_9FLAO</name>
<evidence type="ECO:0000313" key="3">
    <source>
        <dbReference type="Proteomes" id="UP000275348"/>
    </source>
</evidence>
<evidence type="ECO:0000259" key="1">
    <source>
        <dbReference type="Pfam" id="PF13590"/>
    </source>
</evidence>
<proteinExistence type="predicted"/>
<evidence type="ECO:0000313" key="2">
    <source>
        <dbReference type="EMBL" id="RLZ07024.1"/>
    </source>
</evidence>
<dbReference type="Gene3D" id="3.30.160.670">
    <property type="match status" value="1"/>
</dbReference>